<dbReference type="AlphaFoldDB" id="A0A7W7PI79"/>
<dbReference type="RefSeq" id="WP_184740214.1">
    <property type="nucleotide sequence ID" value="NZ_BMRW01000026.1"/>
</dbReference>
<dbReference type="Proteomes" id="UP000556436">
    <property type="component" value="Unassembled WGS sequence"/>
</dbReference>
<sequence>MAVKDVRGDWTIQQSTGHVVQIHIDNQDDDGTFASPQNTADYPGEHGTIDDAKATDQEISFRVNWSGGARGRYVGRFDFQGRLTGNGFDEANPTVQCTWACTSKTFGNR</sequence>
<gene>
    <name evidence="2" type="ORF">FHS38_006852</name>
</gene>
<name>A0A7W7PI79_STRNE</name>
<evidence type="ECO:0000256" key="1">
    <source>
        <dbReference type="SAM" id="MobiDB-lite"/>
    </source>
</evidence>
<proteinExistence type="predicted"/>
<reference evidence="2 3" key="1">
    <citation type="submission" date="2020-08" db="EMBL/GenBank/DDBJ databases">
        <title>Genomic Encyclopedia of Type Strains, Phase III (KMG-III): the genomes of soil and plant-associated and newly described type strains.</title>
        <authorList>
            <person name="Whitman W."/>
        </authorList>
    </citation>
    <scope>NUCLEOTIDE SEQUENCE [LARGE SCALE GENOMIC DNA]</scope>
    <source>
        <strain evidence="2 3">CECT 3265</strain>
    </source>
</reference>
<evidence type="ECO:0000313" key="2">
    <source>
        <dbReference type="EMBL" id="MBB4890762.1"/>
    </source>
</evidence>
<comment type="caution">
    <text evidence="2">The sequence shown here is derived from an EMBL/GenBank/DDBJ whole genome shotgun (WGS) entry which is preliminary data.</text>
</comment>
<organism evidence="2 3">
    <name type="scientific">Streptomyces netropsis</name>
    <name type="common">Streptoverticillium netropsis</name>
    <dbReference type="NCBI Taxonomy" id="55404"/>
    <lineage>
        <taxon>Bacteria</taxon>
        <taxon>Bacillati</taxon>
        <taxon>Actinomycetota</taxon>
        <taxon>Actinomycetes</taxon>
        <taxon>Kitasatosporales</taxon>
        <taxon>Streptomycetaceae</taxon>
        <taxon>Streptomyces</taxon>
    </lineage>
</organism>
<accession>A0A7W7PI79</accession>
<keyword evidence="3" id="KW-1185">Reference proteome</keyword>
<protein>
    <submittedName>
        <fullName evidence="2">Uncharacterized protein</fullName>
    </submittedName>
</protein>
<feature type="region of interest" description="Disordered" evidence="1">
    <location>
        <begin position="30"/>
        <end position="50"/>
    </location>
</feature>
<dbReference type="EMBL" id="JACHJG010000025">
    <property type="protein sequence ID" value="MBB4890762.1"/>
    <property type="molecule type" value="Genomic_DNA"/>
</dbReference>
<evidence type="ECO:0000313" key="3">
    <source>
        <dbReference type="Proteomes" id="UP000556436"/>
    </source>
</evidence>